<dbReference type="WBParaSite" id="Pan_g2226.t1">
    <property type="protein sequence ID" value="Pan_g2226.t1"/>
    <property type="gene ID" value="Pan_g2226"/>
</dbReference>
<evidence type="ECO:0000313" key="2">
    <source>
        <dbReference type="Proteomes" id="UP000492821"/>
    </source>
</evidence>
<organism evidence="2 3">
    <name type="scientific">Panagrellus redivivus</name>
    <name type="common">Microworm</name>
    <dbReference type="NCBI Taxonomy" id="6233"/>
    <lineage>
        <taxon>Eukaryota</taxon>
        <taxon>Metazoa</taxon>
        <taxon>Ecdysozoa</taxon>
        <taxon>Nematoda</taxon>
        <taxon>Chromadorea</taxon>
        <taxon>Rhabditida</taxon>
        <taxon>Tylenchina</taxon>
        <taxon>Panagrolaimomorpha</taxon>
        <taxon>Panagrolaimoidea</taxon>
        <taxon>Panagrolaimidae</taxon>
        <taxon>Panagrellus</taxon>
    </lineage>
</organism>
<keyword evidence="2" id="KW-1185">Reference proteome</keyword>
<reference evidence="3" key="2">
    <citation type="submission" date="2020-10" db="UniProtKB">
        <authorList>
            <consortium name="WormBaseParasite"/>
        </authorList>
    </citation>
    <scope>IDENTIFICATION</scope>
</reference>
<dbReference type="Proteomes" id="UP000492821">
    <property type="component" value="Unassembled WGS sequence"/>
</dbReference>
<protein>
    <submittedName>
        <fullName evidence="3">F-box domain-containing protein</fullName>
    </submittedName>
</protein>
<feature type="region of interest" description="Disordered" evidence="1">
    <location>
        <begin position="369"/>
        <end position="429"/>
    </location>
</feature>
<proteinExistence type="predicted"/>
<name>A0A7E4ZWQ9_PANRE</name>
<feature type="compositionally biased region" description="Acidic residues" evidence="1">
    <location>
        <begin position="369"/>
        <end position="405"/>
    </location>
</feature>
<reference evidence="2" key="1">
    <citation type="journal article" date="2013" name="Genetics">
        <title>The draft genome and transcriptome of Panagrellus redivivus are shaped by the harsh demands of a free-living lifestyle.</title>
        <authorList>
            <person name="Srinivasan J."/>
            <person name="Dillman A.R."/>
            <person name="Macchietto M.G."/>
            <person name="Heikkinen L."/>
            <person name="Lakso M."/>
            <person name="Fracchia K.M."/>
            <person name="Antoshechkin I."/>
            <person name="Mortazavi A."/>
            <person name="Wong G."/>
            <person name="Sternberg P.W."/>
        </authorList>
    </citation>
    <scope>NUCLEOTIDE SEQUENCE [LARGE SCALE GENOMIC DNA]</scope>
    <source>
        <strain evidence="2">MT8872</strain>
    </source>
</reference>
<evidence type="ECO:0000313" key="3">
    <source>
        <dbReference type="WBParaSite" id="Pan_g2226.t1"/>
    </source>
</evidence>
<dbReference type="AlphaFoldDB" id="A0A7E4ZWQ9"/>
<sequence>MSNDQLKSHLLKEACSIALERVRRMFVFVNCNIRNEEIGSYLPNLGFLGTLLTSGKESAGIVRMILSQQLDISGNSSIVWVELSHASFVYFIRAGNIENLALRWTRFLEIKNFKRSPEFSNFLQTLRDHNCIEKLSLKTNEHLLVDNSIAIVEACRNLSTLICPPDLLVSLLERVKAPAFSKLHTIEMTESAKNWSLLFEHLKNHAEQCPVLETLTLTLSTNDDDLEAISTLAGDYSIPTIKSYNVMTEPYCCARIDFPLIASAFPMFPNLETASVTVDVGCEHRNPKKLPKVYKSFEKFNPNVEFTFNYIVEHEYTYSKTQVDELEVQLRTLGTITSVSISREDCRKEYSVATSYPNKTLKLTLTIEFDEEEAEDSEDDDDAEDSEENSDFEDNDEENSDEGSEIEDKSDSEIEDSNEGTAKKRIKLV</sequence>
<accession>A0A7E4ZWQ9</accession>
<evidence type="ECO:0000256" key="1">
    <source>
        <dbReference type="SAM" id="MobiDB-lite"/>
    </source>
</evidence>